<protein>
    <submittedName>
        <fullName evidence="6">LysR family transcriptional regulator</fullName>
    </submittedName>
</protein>
<dbReference type="FunFam" id="1.10.10.10:FF:000001">
    <property type="entry name" value="LysR family transcriptional regulator"/>
    <property type="match status" value="1"/>
</dbReference>
<dbReference type="PRINTS" id="PR00039">
    <property type="entry name" value="HTHLYSR"/>
</dbReference>
<keyword evidence="4" id="KW-0804">Transcription</keyword>
<dbReference type="PROSITE" id="PS50931">
    <property type="entry name" value="HTH_LYSR"/>
    <property type="match status" value="1"/>
</dbReference>
<comment type="caution">
    <text evidence="6">The sequence shown here is derived from an EMBL/GenBank/DDBJ whole genome shotgun (WGS) entry which is preliminary data.</text>
</comment>
<dbReference type="InterPro" id="IPR050950">
    <property type="entry name" value="HTH-type_LysR_regulators"/>
</dbReference>
<comment type="similarity">
    <text evidence="1">Belongs to the LysR transcriptional regulatory family.</text>
</comment>
<dbReference type="RefSeq" id="WP_149235014.1">
    <property type="nucleotide sequence ID" value="NZ_JBHSJA010000008.1"/>
</dbReference>
<dbReference type="Gene3D" id="1.10.10.10">
    <property type="entry name" value="Winged helix-like DNA-binding domain superfamily/Winged helix DNA-binding domain"/>
    <property type="match status" value="1"/>
</dbReference>
<dbReference type="GO" id="GO:0005829">
    <property type="term" value="C:cytosol"/>
    <property type="evidence" value="ECO:0007669"/>
    <property type="project" value="TreeGrafter"/>
</dbReference>
<reference evidence="6 7" key="1">
    <citation type="submission" date="2019-08" db="EMBL/GenBank/DDBJ databases">
        <authorList>
            <person name="Grouzdev D."/>
            <person name="Tikhonova E."/>
            <person name="Kravchenko I."/>
        </authorList>
    </citation>
    <scope>NUCLEOTIDE SEQUENCE [LARGE SCALE GENOMIC DNA]</scope>
    <source>
        <strain evidence="6 7">59b</strain>
    </source>
</reference>
<dbReference type="InterPro" id="IPR036388">
    <property type="entry name" value="WH-like_DNA-bd_sf"/>
</dbReference>
<evidence type="ECO:0000313" key="7">
    <source>
        <dbReference type="Proteomes" id="UP000324927"/>
    </source>
</evidence>
<dbReference type="InterPro" id="IPR005119">
    <property type="entry name" value="LysR_subst-bd"/>
</dbReference>
<feature type="domain" description="HTH lysR-type" evidence="5">
    <location>
        <begin position="3"/>
        <end position="60"/>
    </location>
</feature>
<dbReference type="AlphaFoldDB" id="A0A5A9G721"/>
<keyword evidence="7" id="KW-1185">Reference proteome</keyword>
<dbReference type="Proteomes" id="UP000324927">
    <property type="component" value="Unassembled WGS sequence"/>
</dbReference>
<dbReference type="InterPro" id="IPR000847">
    <property type="entry name" value="LysR_HTH_N"/>
</dbReference>
<name>A0A5A9G721_AZOLI</name>
<dbReference type="OrthoDB" id="7840053at2"/>
<evidence type="ECO:0000256" key="3">
    <source>
        <dbReference type="ARBA" id="ARBA00023125"/>
    </source>
</evidence>
<keyword evidence="3" id="KW-0238">DNA-binding</keyword>
<dbReference type="Pfam" id="PF00126">
    <property type="entry name" value="HTH_1"/>
    <property type="match status" value="1"/>
</dbReference>
<dbReference type="GO" id="GO:0003677">
    <property type="term" value="F:DNA binding"/>
    <property type="evidence" value="ECO:0007669"/>
    <property type="project" value="UniProtKB-KW"/>
</dbReference>
<dbReference type="InterPro" id="IPR036390">
    <property type="entry name" value="WH_DNA-bd_sf"/>
</dbReference>
<evidence type="ECO:0000256" key="2">
    <source>
        <dbReference type="ARBA" id="ARBA00023015"/>
    </source>
</evidence>
<evidence type="ECO:0000313" key="6">
    <source>
        <dbReference type="EMBL" id="KAA0590400.1"/>
    </source>
</evidence>
<dbReference type="Gene3D" id="3.40.190.10">
    <property type="entry name" value="Periplasmic binding protein-like II"/>
    <property type="match status" value="2"/>
</dbReference>
<evidence type="ECO:0000256" key="4">
    <source>
        <dbReference type="ARBA" id="ARBA00023163"/>
    </source>
</evidence>
<dbReference type="EMBL" id="VTTN01000022">
    <property type="protein sequence ID" value="KAA0590400.1"/>
    <property type="molecule type" value="Genomic_DNA"/>
</dbReference>
<evidence type="ECO:0000256" key="1">
    <source>
        <dbReference type="ARBA" id="ARBA00009437"/>
    </source>
</evidence>
<dbReference type="PANTHER" id="PTHR30419">
    <property type="entry name" value="HTH-TYPE TRANSCRIPTIONAL REGULATOR YBHD"/>
    <property type="match status" value="1"/>
</dbReference>
<sequence>MPLNIDQLATFAAIVKAGSLGRAAIALNMTQPALSRAMKRLEHQLGVELFERHSKGIQLTEIGKAFLPYATSLQAEANQALEEIRALRGAAKGTVRVGAVASIASSILPQAIGNTLQASPGLRFDVVEGVWDLLAAGLAKHEIDIALGAETADTDEIVAIRDCCWTDTSRVVAAVGHPLARRPRLTLADTLEERWTIPPQGTGPHQHLERIFAGQGLGLPDIVVRTRSITVLKSLVVGSGFLSWMAEPMFEPERRAGLIAPLAIPGIDGGRTLMAFRRRRGSLPLPSHKFLDALRKLTSVQDRRAQPGL</sequence>
<evidence type="ECO:0000259" key="5">
    <source>
        <dbReference type="PROSITE" id="PS50931"/>
    </source>
</evidence>
<dbReference type="PANTHER" id="PTHR30419:SF8">
    <property type="entry name" value="NITROGEN ASSIMILATION TRANSCRIPTIONAL ACTIVATOR-RELATED"/>
    <property type="match status" value="1"/>
</dbReference>
<organism evidence="6 7">
    <name type="scientific">Azospirillum lipoferum</name>
    <dbReference type="NCBI Taxonomy" id="193"/>
    <lineage>
        <taxon>Bacteria</taxon>
        <taxon>Pseudomonadati</taxon>
        <taxon>Pseudomonadota</taxon>
        <taxon>Alphaproteobacteria</taxon>
        <taxon>Rhodospirillales</taxon>
        <taxon>Azospirillaceae</taxon>
        <taxon>Azospirillum</taxon>
    </lineage>
</organism>
<dbReference type="Pfam" id="PF03466">
    <property type="entry name" value="LysR_substrate"/>
    <property type="match status" value="1"/>
</dbReference>
<keyword evidence="2" id="KW-0805">Transcription regulation</keyword>
<dbReference type="SUPFAM" id="SSF46785">
    <property type="entry name" value="Winged helix' DNA-binding domain"/>
    <property type="match status" value="1"/>
</dbReference>
<accession>A0A5A9G721</accession>
<proteinExistence type="inferred from homology"/>
<gene>
    <name evidence="6" type="ORF">FZ942_31630</name>
</gene>
<dbReference type="GO" id="GO:0003700">
    <property type="term" value="F:DNA-binding transcription factor activity"/>
    <property type="evidence" value="ECO:0007669"/>
    <property type="project" value="InterPro"/>
</dbReference>
<dbReference type="SUPFAM" id="SSF53850">
    <property type="entry name" value="Periplasmic binding protein-like II"/>
    <property type="match status" value="1"/>
</dbReference>